<evidence type="ECO:0000256" key="5">
    <source>
        <dbReference type="ARBA" id="ARBA00022734"/>
    </source>
</evidence>
<dbReference type="GO" id="GO:0001868">
    <property type="term" value="P:regulation of complement activation, lectin pathway"/>
    <property type="evidence" value="ECO:0007669"/>
    <property type="project" value="UniProtKB-ARBA"/>
</dbReference>
<evidence type="ECO:0000313" key="11">
    <source>
        <dbReference type="Proteomes" id="UP001178461"/>
    </source>
</evidence>
<keyword evidence="6" id="KW-0106">Calcium</keyword>
<feature type="domain" description="Fucolectin tachylectin-4 pentraxin-1" evidence="9">
    <location>
        <begin position="173"/>
        <end position="316"/>
    </location>
</feature>
<dbReference type="SUPFAM" id="SSF49785">
    <property type="entry name" value="Galactose-binding domain-like"/>
    <property type="match status" value="2"/>
</dbReference>
<evidence type="ECO:0000256" key="1">
    <source>
        <dbReference type="ARBA" id="ARBA00002219"/>
    </source>
</evidence>
<keyword evidence="8" id="KW-0732">Signal</keyword>
<dbReference type="InterPro" id="IPR051941">
    <property type="entry name" value="BG_Antigen-Binding_Lectin"/>
</dbReference>
<reference evidence="10" key="1">
    <citation type="submission" date="2022-12" db="EMBL/GenBank/DDBJ databases">
        <authorList>
            <person name="Alioto T."/>
            <person name="Alioto T."/>
            <person name="Gomez Garrido J."/>
        </authorList>
    </citation>
    <scope>NUCLEOTIDE SEQUENCE</scope>
</reference>
<dbReference type="EMBL" id="OX395135">
    <property type="protein sequence ID" value="CAI5785855.1"/>
    <property type="molecule type" value="Genomic_DNA"/>
</dbReference>
<evidence type="ECO:0000256" key="3">
    <source>
        <dbReference type="ARBA" id="ARBA00011233"/>
    </source>
</evidence>
<name>A0AA35KWZ8_9SAUR</name>
<dbReference type="PANTHER" id="PTHR45713">
    <property type="entry name" value="FTP DOMAIN-CONTAINING PROTEIN"/>
    <property type="match status" value="1"/>
</dbReference>
<comment type="similarity">
    <text evidence="2">Belongs to the fucolectin family.</text>
</comment>
<evidence type="ECO:0000256" key="2">
    <source>
        <dbReference type="ARBA" id="ARBA00010147"/>
    </source>
</evidence>
<accession>A0AA35KWZ8</accession>
<dbReference type="PANTHER" id="PTHR45713:SF20">
    <property type="entry name" value="FUCOLECTIN TACHYLECTIN-4 PENTRAXIN-1 DOMAIN-CONTAINING PROTEIN"/>
    <property type="match status" value="1"/>
</dbReference>
<dbReference type="Gene3D" id="2.60.120.260">
    <property type="entry name" value="Galactose-binding domain-like"/>
    <property type="match status" value="2"/>
</dbReference>
<dbReference type="GO" id="GO:0046872">
    <property type="term" value="F:metal ion binding"/>
    <property type="evidence" value="ECO:0007669"/>
    <property type="project" value="UniProtKB-KW"/>
</dbReference>
<dbReference type="AlphaFoldDB" id="A0AA35KWZ8"/>
<dbReference type="GO" id="GO:0010185">
    <property type="term" value="P:regulation of cellular defense response"/>
    <property type="evidence" value="ECO:0007669"/>
    <property type="project" value="UniProtKB-ARBA"/>
</dbReference>
<dbReference type="GO" id="GO:0042806">
    <property type="term" value="F:fucose binding"/>
    <property type="evidence" value="ECO:0007669"/>
    <property type="project" value="UniProtKB-ARBA"/>
</dbReference>
<evidence type="ECO:0000256" key="6">
    <source>
        <dbReference type="ARBA" id="ARBA00022837"/>
    </source>
</evidence>
<protein>
    <submittedName>
        <fullName evidence="10">FTP domain-containing protein</fullName>
    </submittedName>
</protein>
<dbReference type="Proteomes" id="UP001178461">
    <property type="component" value="Chromosome 10"/>
</dbReference>
<evidence type="ECO:0000256" key="4">
    <source>
        <dbReference type="ARBA" id="ARBA00022723"/>
    </source>
</evidence>
<keyword evidence="11" id="KW-1185">Reference proteome</keyword>
<sequence>MLRGRTVRCCLLLMLLTILPTRPALEDTNVALAGEASQSSSYSLIGAAGNAIDGNPASDFNQGSCTHTDSENNPWWMVDLKAQYQVLHVTITNRKDCCAHRLNGAEIRVGDSTERGGTTNPRCATISSLGAGKTGSFNCEASKGQYVTVTLPRKEYLTLCEVQVFGRKIESPDTNVALAGEASQSSTYSSLGAARNAIDGYPARDFNQGSCTHTDSENNPWWMVDLKAQYQVLRVTITNRKDCCAHRLNGAEIRVGDSAESGGTTNPRCATIGSLGAGEIGSFNCEASKGQYVTVTLPRKEYLTLCEVQVFGCKIETPGDEEGTASGMEEAGGQPV</sequence>
<feature type="domain" description="Fucolectin tachylectin-4 pentraxin-1" evidence="9">
    <location>
        <begin position="27"/>
        <end position="170"/>
    </location>
</feature>
<evidence type="ECO:0000259" key="9">
    <source>
        <dbReference type="SMART" id="SM00607"/>
    </source>
</evidence>
<evidence type="ECO:0000313" key="10">
    <source>
        <dbReference type="EMBL" id="CAI5785855.1"/>
    </source>
</evidence>
<evidence type="ECO:0000256" key="7">
    <source>
        <dbReference type="ARBA" id="ARBA00023157"/>
    </source>
</evidence>
<keyword evidence="4" id="KW-0479">Metal-binding</keyword>
<gene>
    <name evidence="10" type="ORF">PODLI_1B043137</name>
</gene>
<feature type="chain" id="PRO_5041406505" evidence="8">
    <location>
        <begin position="25"/>
        <end position="336"/>
    </location>
</feature>
<comment type="subunit">
    <text evidence="3">Homotrimer.</text>
</comment>
<proteinExistence type="inferred from homology"/>
<evidence type="ECO:0000256" key="8">
    <source>
        <dbReference type="SAM" id="SignalP"/>
    </source>
</evidence>
<dbReference type="InterPro" id="IPR008979">
    <property type="entry name" value="Galactose-bd-like_sf"/>
</dbReference>
<keyword evidence="5" id="KW-0430">Lectin</keyword>
<dbReference type="SMART" id="SM00607">
    <property type="entry name" value="FTP"/>
    <property type="match status" value="2"/>
</dbReference>
<feature type="signal peptide" evidence="8">
    <location>
        <begin position="1"/>
        <end position="24"/>
    </location>
</feature>
<keyword evidence="7" id="KW-1015">Disulfide bond</keyword>
<comment type="function">
    <text evidence="1">Acts as a defensive agent. Recognizes blood group fucosylated oligosaccharides including A, B, H and Lewis B-type antigens. Does not recognize Lewis A antigen and has low affinity for monovalent haptens.</text>
</comment>
<dbReference type="InterPro" id="IPR006585">
    <property type="entry name" value="FTP1"/>
</dbReference>
<dbReference type="Pfam" id="PF22633">
    <property type="entry name" value="F5_F8_type_C_2"/>
    <property type="match status" value="2"/>
</dbReference>
<organism evidence="10 11">
    <name type="scientific">Podarcis lilfordi</name>
    <name type="common">Lilford's wall lizard</name>
    <dbReference type="NCBI Taxonomy" id="74358"/>
    <lineage>
        <taxon>Eukaryota</taxon>
        <taxon>Metazoa</taxon>
        <taxon>Chordata</taxon>
        <taxon>Craniata</taxon>
        <taxon>Vertebrata</taxon>
        <taxon>Euteleostomi</taxon>
        <taxon>Lepidosauria</taxon>
        <taxon>Squamata</taxon>
        <taxon>Bifurcata</taxon>
        <taxon>Unidentata</taxon>
        <taxon>Episquamata</taxon>
        <taxon>Laterata</taxon>
        <taxon>Lacertibaenia</taxon>
        <taxon>Lacertidae</taxon>
        <taxon>Podarcis</taxon>
    </lineage>
</organism>